<dbReference type="InterPro" id="IPR043129">
    <property type="entry name" value="ATPase_NBD"/>
</dbReference>
<name>A0A7S0DQE0_9EUKA</name>
<dbReference type="SUPFAM" id="SSF53067">
    <property type="entry name" value="Actin-like ATPase domain"/>
    <property type="match status" value="1"/>
</dbReference>
<gene>
    <name evidence="2" type="ORF">LAMO00422_LOCUS21131</name>
</gene>
<organism evidence="2">
    <name type="scientific">Amorphochlora amoebiformis</name>
    <dbReference type="NCBI Taxonomy" id="1561963"/>
    <lineage>
        <taxon>Eukaryota</taxon>
        <taxon>Sar</taxon>
        <taxon>Rhizaria</taxon>
        <taxon>Cercozoa</taxon>
        <taxon>Chlorarachniophyceae</taxon>
        <taxon>Amorphochlora</taxon>
    </lineage>
</organism>
<keyword evidence="1" id="KW-0472">Membrane</keyword>
<evidence type="ECO:0000313" key="2">
    <source>
        <dbReference type="EMBL" id="CAD8462171.1"/>
    </source>
</evidence>
<sequence>MLSSVLSLAAGFMAPAVELFFGVAFLALIWILTPSPCGTKNFCKLLWKRFRVVLKLIQALGYLSLEEAQQLDEYSGSAKQLAELLSFASEIAYDADIPAQVNVVESKPNEPQNILAIDIGGTRTKLMVARQWSDVVSTSLEDIVKNSNMHILPPIESSVLWAERDDVSSDTSNIYDTKAVAQRIQWHLRKHLPKHIYHTDLHRVIFSVPGTVELAGVYRDRLTVVKNMPSFSKNFRGLDFQKAFGSTFPRSKISAMSDNMGAALGAACLCPEVKSGLVLVLGTAPAVATFFRDPSGKDKYIETGIWQSWVWFSKIPLDDPHGYCGGIKTDKATGKIVVKPPGAYKIPHRQARIRFALDNNTWERFMGRNKYLDKKLQKPLDVKEATAVWSGRLQSSLNKLAEKFHDIYGPPEVVYVLGGNATRCHGIVTHAQYETTDHSMKVTVPVVIPREDRRQQMMHMAGLVYSTQFKVKQVFAPGQDPLARGWTRGGEICMWVKRKEYRSKKVGLGTGASKSRLD</sequence>
<proteinExistence type="predicted"/>
<reference evidence="2" key="1">
    <citation type="submission" date="2021-01" db="EMBL/GenBank/DDBJ databases">
        <authorList>
            <person name="Corre E."/>
            <person name="Pelletier E."/>
            <person name="Niang G."/>
            <person name="Scheremetjew M."/>
            <person name="Finn R."/>
            <person name="Kale V."/>
            <person name="Holt S."/>
            <person name="Cochrane G."/>
            <person name="Meng A."/>
            <person name="Brown T."/>
            <person name="Cohen L."/>
        </authorList>
    </citation>
    <scope>NUCLEOTIDE SEQUENCE</scope>
    <source>
        <strain evidence="2">CCMP2058</strain>
    </source>
</reference>
<protein>
    <submittedName>
        <fullName evidence="2">Uncharacterized protein</fullName>
    </submittedName>
</protein>
<keyword evidence="1" id="KW-0812">Transmembrane</keyword>
<feature type="transmembrane region" description="Helical" evidence="1">
    <location>
        <begin position="12"/>
        <end position="32"/>
    </location>
</feature>
<keyword evidence="1" id="KW-1133">Transmembrane helix</keyword>
<dbReference type="EMBL" id="HBEM01031026">
    <property type="protein sequence ID" value="CAD8462171.1"/>
    <property type="molecule type" value="Transcribed_RNA"/>
</dbReference>
<accession>A0A7S0DQE0</accession>
<evidence type="ECO:0000256" key="1">
    <source>
        <dbReference type="SAM" id="Phobius"/>
    </source>
</evidence>
<dbReference type="AlphaFoldDB" id="A0A7S0DQE0"/>